<dbReference type="GO" id="GO:0006355">
    <property type="term" value="P:regulation of DNA-templated transcription"/>
    <property type="evidence" value="ECO:0007669"/>
    <property type="project" value="InterPro"/>
</dbReference>
<dbReference type="Gene3D" id="3.40.50.410">
    <property type="entry name" value="von Willebrand factor, type A domain"/>
    <property type="match status" value="1"/>
</dbReference>
<keyword evidence="7 14" id="KW-0863">Zinc-finger</keyword>
<evidence type="ECO:0000256" key="8">
    <source>
        <dbReference type="ARBA" id="ARBA00022833"/>
    </source>
</evidence>
<comment type="subcellular location">
    <subcellularLocation>
        <location evidence="2 14">Nucleus</location>
    </subcellularLocation>
</comment>
<dbReference type="Proteomes" id="UP000449547">
    <property type="component" value="Unassembled WGS sequence"/>
</dbReference>
<dbReference type="OMA" id="QGCDITS"/>
<evidence type="ECO:0000256" key="13">
    <source>
        <dbReference type="ARBA" id="ARBA00033341"/>
    </source>
</evidence>
<keyword evidence="11 14" id="KW-0234">DNA repair</keyword>
<evidence type="ECO:0000256" key="2">
    <source>
        <dbReference type="ARBA" id="ARBA00004123"/>
    </source>
</evidence>
<evidence type="ECO:0000256" key="14">
    <source>
        <dbReference type="RuleBase" id="RU368090"/>
    </source>
</evidence>
<dbReference type="InterPro" id="IPR004600">
    <property type="entry name" value="TFIIH_Tfb4/GTF2H3"/>
</dbReference>
<comment type="caution">
    <text evidence="15">The sequence shown here is derived from an EMBL/GenBank/DDBJ whole genome shotgun (WGS) entry which is preliminary data.</text>
</comment>
<dbReference type="RefSeq" id="XP_034010975.1">
    <property type="nucleotide sequence ID" value="XM_034157093.1"/>
</dbReference>
<evidence type="ECO:0000313" key="15">
    <source>
        <dbReference type="EMBL" id="KAA8899574.1"/>
    </source>
</evidence>
<comment type="similarity">
    <text evidence="3 14">Belongs to the TFB4 family.</text>
</comment>
<dbReference type="GO" id="GO:0005675">
    <property type="term" value="C:transcription factor TFIIH holo complex"/>
    <property type="evidence" value="ECO:0007669"/>
    <property type="project" value="UniProtKB-UniRule"/>
</dbReference>
<keyword evidence="5 14" id="KW-0479">Metal-binding</keyword>
<name>A0A642UIA7_DIURU</name>
<keyword evidence="9 14" id="KW-0805">Transcription regulation</keyword>
<evidence type="ECO:0000256" key="10">
    <source>
        <dbReference type="ARBA" id="ARBA00023163"/>
    </source>
</evidence>
<proteinExistence type="inferred from homology"/>
<dbReference type="VEuPathDB" id="FungiDB:DIURU_004241"/>
<dbReference type="AlphaFoldDB" id="A0A642UIA7"/>
<evidence type="ECO:0000256" key="12">
    <source>
        <dbReference type="ARBA" id="ARBA00023242"/>
    </source>
</evidence>
<organism evidence="15 16">
    <name type="scientific">Diutina rugosa</name>
    <name type="common">Yeast</name>
    <name type="synonym">Candida rugosa</name>
    <dbReference type="NCBI Taxonomy" id="5481"/>
    <lineage>
        <taxon>Eukaryota</taxon>
        <taxon>Fungi</taxon>
        <taxon>Dikarya</taxon>
        <taxon>Ascomycota</taxon>
        <taxon>Saccharomycotina</taxon>
        <taxon>Pichiomycetes</taxon>
        <taxon>Debaryomycetaceae</taxon>
        <taxon>Diutina</taxon>
    </lineage>
</organism>
<evidence type="ECO:0000256" key="7">
    <source>
        <dbReference type="ARBA" id="ARBA00022771"/>
    </source>
</evidence>
<keyword evidence="8 14" id="KW-0862">Zinc</keyword>
<keyword evidence="16" id="KW-1185">Reference proteome</keyword>
<reference evidence="15 16" key="1">
    <citation type="submission" date="2019-07" db="EMBL/GenBank/DDBJ databases">
        <title>Genome assembly of two rare yeast pathogens: Diutina rugosa and Trichomonascus ciferrii.</title>
        <authorList>
            <person name="Mixao V."/>
            <person name="Saus E."/>
            <person name="Hansen A."/>
            <person name="Lass-Flor C."/>
            <person name="Gabaldon T."/>
        </authorList>
    </citation>
    <scope>NUCLEOTIDE SEQUENCE [LARGE SCALE GENOMIC DNA]</scope>
    <source>
        <strain evidence="15 16">CBS 613</strain>
    </source>
</reference>
<gene>
    <name evidence="15" type="ORF">DIURU_004241</name>
</gene>
<sequence length="350" mass="38481">MDAIADQVFTDVPQPGEQIDDPSLLTVVLDMSPSGWVAIENQISLNEVMKCLLVFLNAHLSLNNSNLVAFIASSPRGSKFLWPNPHKDYDADRSAPPLVNPGMYRQFRVVDEAVLRELNECFEQDKANPSEHLHHSTLAGALSMALTYTNRILTVDQQITTTTASAISNSTKTTSGESNANTSGTLWGSTNYRSRILVVSANQDDNIRYIPVMNSIFAAQKMKVPIDVVQLGTQDQAFLQQASDATQGVYLRLHDPQGLIQVLATAYFVEPSLRPLIVLPTNTNVNYRASCFITGKQVDIGYVCSVCLCIMSMIPESKQCPACESKFDPEILAQLSKGPVIARKKRKTEA</sequence>
<protein>
    <recommendedName>
        <fullName evidence="4 14">General transcription and DNA repair factor IIH subunit TFB4</fullName>
        <shortName evidence="14">TFIIH subunit TFB4</shortName>
    </recommendedName>
    <alternativeName>
        <fullName evidence="13 14">RNA polymerase II transcription factor B subunit 4</fullName>
    </alternativeName>
</protein>
<dbReference type="GO" id="GO:0000439">
    <property type="term" value="C:transcription factor TFIIH core complex"/>
    <property type="evidence" value="ECO:0007669"/>
    <property type="project" value="UniProtKB-UniRule"/>
</dbReference>
<dbReference type="InterPro" id="IPR036465">
    <property type="entry name" value="vWFA_dom_sf"/>
</dbReference>
<comment type="function">
    <text evidence="1 14">Component of the general transcription and DNA repair factor IIH (TFIIH) core complex, which is involved in general and transcription-coupled nucleotide excision repair (NER) of damaged DNA and, when complexed to TFIIK, in RNA transcription by RNA polymerase II. In NER, TFIIH acts by opening DNA around the lesion to allow the excision of the damaged oligonucleotide and its replacement by a new DNA fragment. In transcription, TFIIH has an essential role in transcription initiation. When the pre-initiation complex (PIC) has been established, TFIIH is required for promoter opening and promoter escape. Phosphorylation of the C-terminal tail (CTD) of the largest subunit of RNA polymerase II by the kinase module TFIIK controls the initiation of transcription.</text>
</comment>
<evidence type="ECO:0000256" key="3">
    <source>
        <dbReference type="ARBA" id="ARBA00005273"/>
    </source>
</evidence>
<dbReference type="PANTHER" id="PTHR12831:SF0">
    <property type="entry name" value="GENERAL TRANSCRIPTION FACTOR IIH SUBUNIT 3"/>
    <property type="match status" value="1"/>
</dbReference>
<evidence type="ECO:0000256" key="4">
    <source>
        <dbReference type="ARBA" id="ARBA00021280"/>
    </source>
</evidence>
<evidence type="ECO:0000256" key="1">
    <source>
        <dbReference type="ARBA" id="ARBA00002817"/>
    </source>
</evidence>
<keyword evidence="12 14" id="KW-0539">Nucleus</keyword>
<evidence type="ECO:0000256" key="9">
    <source>
        <dbReference type="ARBA" id="ARBA00023015"/>
    </source>
</evidence>
<keyword evidence="10 14" id="KW-0804">Transcription</keyword>
<dbReference type="Pfam" id="PF03850">
    <property type="entry name" value="Tfb4"/>
    <property type="match status" value="1"/>
</dbReference>
<keyword evidence="6 14" id="KW-0227">DNA damage</keyword>
<evidence type="ECO:0000313" key="16">
    <source>
        <dbReference type="Proteomes" id="UP000449547"/>
    </source>
</evidence>
<dbReference type="OrthoDB" id="17307at2759"/>
<dbReference type="PANTHER" id="PTHR12831">
    <property type="entry name" value="TRANSCRIPTION INITIATION FACTOR IIH TFIIH , POLYPEPTIDE 3-RELATED"/>
    <property type="match status" value="1"/>
</dbReference>
<dbReference type="GeneID" id="54782892"/>
<accession>A0A642UIA7</accession>
<evidence type="ECO:0000256" key="6">
    <source>
        <dbReference type="ARBA" id="ARBA00022763"/>
    </source>
</evidence>
<comment type="subunit">
    <text evidence="14">Component of the 7-subunit TFIIH core complex composed of XPB/SSL2, XPD/RAD3, SSL1, TFB1, TFB2, TFB4 and TFB5, which is active in NER. The core complex associates with the 3-subunit CTD-kinase module TFIIK composed of CCL1, KIN28 and TFB3 to form the 10-subunit holoenzyme (holo-TFIIH) active in transcription.</text>
</comment>
<dbReference type="GO" id="GO:0006289">
    <property type="term" value="P:nucleotide-excision repair"/>
    <property type="evidence" value="ECO:0007669"/>
    <property type="project" value="UniProtKB-UniRule"/>
</dbReference>
<evidence type="ECO:0000256" key="11">
    <source>
        <dbReference type="ARBA" id="ARBA00023204"/>
    </source>
</evidence>
<dbReference type="EMBL" id="SWFT01000122">
    <property type="protein sequence ID" value="KAA8899574.1"/>
    <property type="molecule type" value="Genomic_DNA"/>
</dbReference>
<evidence type="ECO:0000256" key="5">
    <source>
        <dbReference type="ARBA" id="ARBA00022723"/>
    </source>
</evidence>
<dbReference type="GO" id="GO:0008270">
    <property type="term" value="F:zinc ion binding"/>
    <property type="evidence" value="ECO:0007669"/>
    <property type="project" value="UniProtKB-KW"/>
</dbReference>